<proteinExistence type="predicted"/>
<name>A0ACC0J8F7_CHOFU</name>
<evidence type="ECO:0000313" key="1">
    <source>
        <dbReference type="EMBL" id="KAI8420361.1"/>
    </source>
</evidence>
<dbReference type="Proteomes" id="UP001064048">
    <property type="component" value="Chromosome 14"/>
</dbReference>
<reference evidence="1 2" key="1">
    <citation type="journal article" date="2022" name="Genome Biol. Evol.">
        <title>The Spruce Budworm Genome: Reconstructing the Evolutionary History of Antifreeze Proteins.</title>
        <authorList>
            <person name="Beliveau C."/>
            <person name="Gagne P."/>
            <person name="Picq S."/>
            <person name="Vernygora O."/>
            <person name="Keeling C.I."/>
            <person name="Pinkney K."/>
            <person name="Doucet D."/>
            <person name="Wen F."/>
            <person name="Johnston J.S."/>
            <person name="Maaroufi H."/>
            <person name="Boyle B."/>
            <person name="Laroche J."/>
            <person name="Dewar K."/>
            <person name="Juretic N."/>
            <person name="Blackburn G."/>
            <person name="Nisole A."/>
            <person name="Brunet B."/>
            <person name="Brandao M."/>
            <person name="Lumley L."/>
            <person name="Duan J."/>
            <person name="Quan G."/>
            <person name="Lucarotti C.J."/>
            <person name="Roe A.D."/>
            <person name="Sperling F.A.H."/>
            <person name="Levesque R.C."/>
            <person name="Cusson M."/>
        </authorList>
    </citation>
    <scope>NUCLEOTIDE SEQUENCE [LARGE SCALE GENOMIC DNA]</scope>
    <source>
        <strain evidence="1">Glfc:IPQL:Cfum</strain>
    </source>
</reference>
<protein>
    <submittedName>
        <fullName evidence="1">Uncharacterized protein</fullName>
    </submittedName>
</protein>
<dbReference type="EMBL" id="CM046114">
    <property type="protein sequence ID" value="KAI8420361.1"/>
    <property type="molecule type" value="Genomic_DNA"/>
</dbReference>
<evidence type="ECO:0000313" key="2">
    <source>
        <dbReference type="Proteomes" id="UP001064048"/>
    </source>
</evidence>
<keyword evidence="2" id="KW-1185">Reference proteome</keyword>
<gene>
    <name evidence="1" type="ORF">MSG28_008879</name>
</gene>
<organism evidence="1 2">
    <name type="scientific">Choristoneura fumiferana</name>
    <name type="common">Spruce budworm moth</name>
    <name type="synonym">Archips fumiferana</name>
    <dbReference type="NCBI Taxonomy" id="7141"/>
    <lineage>
        <taxon>Eukaryota</taxon>
        <taxon>Metazoa</taxon>
        <taxon>Ecdysozoa</taxon>
        <taxon>Arthropoda</taxon>
        <taxon>Hexapoda</taxon>
        <taxon>Insecta</taxon>
        <taxon>Pterygota</taxon>
        <taxon>Neoptera</taxon>
        <taxon>Endopterygota</taxon>
        <taxon>Lepidoptera</taxon>
        <taxon>Glossata</taxon>
        <taxon>Ditrysia</taxon>
        <taxon>Tortricoidea</taxon>
        <taxon>Tortricidae</taxon>
        <taxon>Tortricinae</taxon>
        <taxon>Choristoneura</taxon>
    </lineage>
</organism>
<sequence>MEDIARLALVEQSLRDVDSYSKVLYELLNAIYEILENPHDDELRTLKSEVLLNVLHSEAFTDYLKYIGFQQDGNNYTYPKEEALGKLRVAQAAIERKIYFCCGSLHRTQRRVRSSQLLQPKKVKFAPANILETNNSFLLKIENLFNNMIQYESSELQELAREQIPLVKLQLMALDRVRDQQRKIKTGEIKDHDLSFELALLLELLGWFKHRFFSWVDAPACCACAAPTVCTRTEIMTNDTETCRVEIYKCKSCEAETKLPRYNDPRTLLRTRKGRCGEWANCFTLLCRALGYDTRYVFDTTDHVWCEIFDNESNQWLHVDPCEGQLDAPLMYCHGWGKKLSYVIAFSRDDLQDVTWRYTMDHKEVLQRRNLVEEATLVQSILTLRQHRQRQVSAARRLYLARRTLLELVQLMVERKPGEYESRGRISGAREWREQRGEAGKHTFHLAQKGTYDILYYTALDRYEVVLDGKEMQTIATWDAGVYESHEVFRKVENDWQMAYLAREEGESEGEITWRLAAEQGLMCTELTLQMGFAEYEGGRVECSVQFDDNPPEPAKLGDSCTYSRHFTSCRVRVRLRGGGADWQNAQLARQPMAARQHTLLRCALLPSSDRHRKPGEYESRGRISGAREWREQRGEAGKHTFHLAQKGTYDILYYTALDKYEVVLDGKEMQTIATWEAGVYESHEVFRKVENDWQMAYLAREEGESEGEITWRLAAEQGLMCTELTLQMGFAEYEGGRVECSVQFDDNPPEPAKLGGQCVEICVAQEQRFVHIFAPLHFLPRARALAWRRCRLAERTTCASTNGRSPTHPAVACYCHLATNTGKIPTHAATVRYCHLGAATDIGANLTDEMYQGVYHGSKKHDPDLDKVLARSWDAGMDKMIITGGSLTDSKKAIDLSRSDSRLFSTVGCHPTRCTEFRENPETYLNSLKILIEENKDKVVAIGECGLDYERLHFCEKDVQLKYFEYQLQLSKQFNLPLFLHCRAAADDLVAILSRNKDHVVGGVVHSFDGTMEALEKILALGMYIGINGCSLRSEESLAVASKIPRDRLMIETDCPWCEVKPTHPGYKHVVTKFPTVKKEKYAVGSEQQVKGRNEPVNIVHVLEILAAVRKENVDELAEAIYNNTTKLFFSKNV</sequence>
<comment type="caution">
    <text evidence="1">The sequence shown here is derived from an EMBL/GenBank/DDBJ whole genome shotgun (WGS) entry which is preliminary data.</text>
</comment>
<accession>A0ACC0J8F7</accession>